<keyword evidence="4" id="KW-1185">Reference proteome</keyword>
<protein>
    <recommendedName>
        <fullName evidence="5">Transmembrane protein</fullName>
    </recommendedName>
</protein>
<dbReference type="STRING" id="320771.Cflav_PD5042"/>
<feature type="transmembrane region" description="Helical" evidence="2">
    <location>
        <begin position="12"/>
        <end position="33"/>
    </location>
</feature>
<reference evidence="3 4" key="1">
    <citation type="journal article" date="2011" name="J. Bacteriol.">
        <title>Genome sequence of 'Pedosphaera parvula' Ellin514, an aerobic Verrucomicrobial isolate from pasture soil.</title>
        <authorList>
            <person name="Kant R."/>
            <person name="van Passel M.W."/>
            <person name="Sangwan P."/>
            <person name="Palva A."/>
            <person name="Lucas S."/>
            <person name="Copeland A."/>
            <person name="Lapidus A."/>
            <person name="Glavina Del Rio T."/>
            <person name="Dalin E."/>
            <person name="Tice H."/>
            <person name="Bruce D."/>
            <person name="Goodwin L."/>
            <person name="Pitluck S."/>
            <person name="Chertkov O."/>
            <person name="Larimer F.W."/>
            <person name="Land M.L."/>
            <person name="Hauser L."/>
            <person name="Brettin T.S."/>
            <person name="Detter J.C."/>
            <person name="Han S."/>
            <person name="de Vos W.M."/>
            <person name="Janssen P.H."/>
            <person name="Smidt H."/>
        </authorList>
    </citation>
    <scope>NUCLEOTIDE SEQUENCE [LARGE SCALE GENOMIC DNA]</scope>
    <source>
        <strain evidence="3 4">Ellin514</strain>
    </source>
</reference>
<accession>B9XBT9</accession>
<feature type="compositionally biased region" description="Basic and acidic residues" evidence="1">
    <location>
        <begin position="195"/>
        <end position="212"/>
    </location>
</feature>
<name>B9XBT9_PEDPL</name>
<feature type="transmembrane region" description="Helical" evidence="2">
    <location>
        <begin position="53"/>
        <end position="74"/>
    </location>
</feature>
<dbReference type="RefSeq" id="WP_007413287.1">
    <property type="nucleotide sequence ID" value="NZ_ABOX02000004.1"/>
</dbReference>
<feature type="region of interest" description="Disordered" evidence="1">
    <location>
        <begin position="189"/>
        <end position="212"/>
    </location>
</feature>
<evidence type="ECO:0008006" key="5">
    <source>
        <dbReference type="Google" id="ProtNLM"/>
    </source>
</evidence>
<keyword evidence="2" id="KW-0812">Transmembrane</keyword>
<evidence type="ECO:0000313" key="3">
    <source>
        <dbReference type="EMBL" id="EEF62407.1"/>
    </source>
</evidence>
<dbReference type="EMBL" id="ABOX02000004">
    <property type="protein sequence ID" value="EEF62407.1"/>
    <property type="molecule type" value="Genomic_DNA"/>
</dbReference>
<dbReference type="Proteomes" id="UP000003688">
    <property type="component" value="Unassembled WGS sequence"/>
</dbReference>
<dbReference type="AlphaFoldDB" id="B9XBT9"/>
<keyword evidence="2" id="KW-0472">Membrane</keyword>
<comment type="caution">
    <text evidence="3">The sequence shown here is derived from an EMBL/GenBank/DDBJ whole genome shotgun (WGS) entry which is preliminary data.</text>
</comment>
<dbReference type="Pfam" id="PF20221">
    <property type="entry name" value="DUF6580"/>
    <property type="match status" value="1"/>
</dbReference>
<proteinExistence type="predicted"/>
<sequence length="212" mass="23811">MKLNGSKFDLKLLLPIILMVLFAVTRIPGLMPWNFSAAYALMFCAGVFFPRKLVWWLPFATMLVTDILLNSLYYKLPASQWFSPQMLAVYGIYVVLVWMGRKFGPKASFMSLLGGGILGALLFYVITNSISWLDNPEYKKTLTGWLVALTKGTSGWPQTWEFFRNTLMSGGLFTGLFAGAMKLLEALEPAEEEEKEKAEEEAPEAKPEEAKA</sequence>
<evidence type="ECO:0000256" key="1">
    <source>
        <dbReference type="SAM" id="MobiDB-lite"/>
    </source>
</evidence>
<evidence type="ECO:0000256" key="2">
    <source>
        <dbReference type="SAM" id="Phobius"/>
    </source>
</evidence>
<evidence type="ECO:0000313" key="4">
    <source>
        <dbReference type="Proteomes" id="UP000003688"/>
    </source>
</evidence>
<gene>
    <name evidence="3" type="ORF">Cflav_PD5042</name>
</gene>
<feature type="transmembrane region" description="Helical" evidence="2">
    <location>
        <begin position="81"/>
        <end position="101"/>
    </location>
</feature>
<feature type="transmembrane region" description="Helical" evidence="2">
    <location>
        <begin position="107"/>
        <end position="126"/>
    </location>
</feature>
<organism evidence="3 4">
    <name type="scientific">Pedosphaera parvula (strain Ellin514)</name>
    <dbReference type="NCBI Taxonomy" id="320771"/>
    <lineage>
        <taxon>Bacteria</taxon>
        <taxon>Pseudomonadati</taxon>
        <taxon>Verrucomicrobiota</taxon>
        <taxon>Pedosphaerae</taxon>
        <taxon>Pedosphaerales</taxon>
        <taxon>Pedosphaeraceae</taxon>
        <taxon>Pedosphaera</taxon>
    </lineage>
</organism>
<dbReference type="InterPro" id="IPR046487">
    <property type="entry name" value="DUF6580"/>
</dbReference>
<keyword evidence="2" id="KW-1133">Transmembrane helix</keyword>